<sequence length="38" mass="4398">MWLSMARQERRRMARSGWRKAPLGGHSRRTGRSAISLS</sequence>
<dbReference type="AlphaFoldDB" id="A0A226WTY2"/>
<protein>
    <submittedName>
        <fullName evidence="2">Uncharacterized protein</fullName>
    </submittedName>
</protein>
<evidence type="ECO:0000313" key="2">
    <source>
        <dbReference type="EMBL" id="OXC74237.1"/>
    </source>
</evidence>
<feature type="compositionally biased region" description="Basic residues" evidence="1">
    <location>
        <begin position="9"/>
        <end position="18"/>
    </location>
</feature>
<name>A0A226WTY2_CABSO</name>
<evidence type="ECO:0000313" key="3">
    <source>
        <dbReference type="Proteomes" id="UP000214720"/>
    </source>
</evidence>
<accession>A0A226WTY2</accession>
<dbReference type="Proteomes" id="UP000214720">
    <property type="component" value="Unassembled WGS sequence"/>
</dbReference>
<gene>
    <name evidence="2" type="ORF">BSU04_32925</name>
</gene>
<evidence type="ECO:0000256" key="1">
    <source>
        <dbReference type="SAM" id="MobiDB-lite"/>
    </source>
</evidence>
<comment type="caution">
    <text evidence="2">The sequence shown here is derived from an EMBL/GenBank/DDBJ whole genome shotgun (WGS) entry which is preliminary data.</text>
</comment>
<feature type="region of interest" description="Disordered" evidence="1">
    <location>
        <begin position="1"/>
        <end position="38"/>
    </location>
</feature>
<dbReference type="EMBL" id="MTHB01000228">
    <property type="protein sequence ID" value="OXC74237.1"/>
    <property type="molecule type" value="Genomic_DNA"/>
</dbReference>
<organism evidence="2 3">
    <name type="scientific">Caballeronia sordidicola</name>
    <name type="common">Burkholderia sordidicola</name>
    <dbReference type="NCBI Taxonomy" id="196367"/>
    <lineage>
        <taxon>Bacteria</taxon>
        <taxon>Pseudomonadati</taxon>
        <taxon>Pseudomonadota</taxon>
        <taxon>Betaproteobacteria</taxon>
        <taxon>Burkholderiales</taxon>
        <taxon>Burkholderiaceae</taxon>
        <taxon>Caballeronia</taxon>
    </lineage>
</organism>
<proteinExistence type="predicted"/>
<reference evidence="3" key="1">
    <citation type="submission" date="2017-01" db="EMBL/GenBank/DDBJ databases">
        <title>Genome Analysis of Deinococcus marmoris KOPRI26562.</title>
        <authorList>
            <person name="Kim J.H."/>
            <person name="Oh H.-M."/>
        </authorList>
    </citation>
    <scope>NUCLEOTIDE SEQUENCE [LARGE SCALE GENOMIC DNA]</scope>
    <source>
        <strain evidence="3">PAMC 26633</strain>
    </source>
</reference>